<keyword evidence="2" id="KW-1185">Reference proteome</keyword>
<reference evidence="1 2" key="1">
    <citation type="journal article" date="2011" name="Stand. Genomic Sci.">
        <title>Complete genome sequence of the hyperthermophilic chemolithoautotroph Pyrolobus fumarii type strain (1A).</title>
        <authorList>
            <person name="Anderson I."/>
            <person name="Goker M."/>
            <person name="Nolan M."/>
            <person name="Lucas S."/>
            <person name="Hammon N."/>
            <person name="Deshpande S."/>
            <person name="Cheng J.F."/>
            <person name="Tapia R."/>
            <person name="Han C."/>
            <person name="Goodwin L."/>
            <person name="Pitluck S."/>
            <person name="Huntemann M."/>
            <person name="Liolios K."/>
            <person name="Ivanova N."/>
            <person name="Pagani I."/>
            <person name="Mavromatis K."/>
            <person name="Ovchinikova G."/>
            <person name="Pati A."/>
            <person name="Chen A."/>
            <person name="Palaniappan K."/>
            <person name="Land M."/>
            <person name="Hauser L."/>
            <person name="Brambilla E.M."/>
            <person name="Huber H."/>
            <person name="Yasawong M."/>
            <person name="Rohde M."/>
            <person name="Spring S."/>
            <person name="Abt B."/>
            <person name="Sikorski J."/>
            <person name="Wirth R."/>
            <person name="Detter J.C."/>
            <person name="Woyke T."/>
            <person name="Bristow J."/>
            <person name="Eisen J.A."/>
            <person name="Markowitz V."/>
            <person name="Hugenholtz P."/>
            <person name="Kyrpides N.C."/>
            <person name="Klenk H.P."/>
            <person name="Lapidus A."/>
        </authorList>
    </citation>
    <scope>NUCLEOTIDE SEQUENCE [LARGE SCALE GENOMIC DNA]</scope>
    <source>
        <strain evidence="2">DSM 11204 / 1A</strain>
    </source>
</reference>
<organism evidence="1 2">
    <name type="scientific">Pyrolobus fumarii (strain DSM 11204 / 1A)</name>
    <dbReference type="NCBI Taxonomy" id="694429"/>
    <lineage>
        <taxon>Archaea</taxon>
        <taxon>Thermoproteota</taxon>
        <taxon>Thermoprotei</taxon>
        <taxon>Desulfurococcales</taxon>
        <taxon>Pyrodictiaceae</taxon>
        <taxon>Pyrolobus</taxon>
    </lineage>
</organism>
<dbReference type="GeneID" id="11139753"/>
<name>G0EEF1_PYRF1</name>
<dbReference type="HOGENOM" id="CLU_2393008_0_0_2"/>
<dbReference type="KEGG" id="pfm:Pyrfu_0120"/>
<dbReference type="Proteomes" id="UP000001037">
    <property type="component" value="Chromosome"/>
</dbReference>
<proteinExistence type="predicted"/>
<dbReference type="InParanoid" id="G0EEF1"/>
<dbReference type="STRING" id="694429.Pyrfu_0120"/>
<sequence>MRAFDVVRQVLTHALYNNGLVLDPYTTMEVATLIHLYITTGSRSHYEGAVRLLGFVLGKMGYDDAERIASNIVEEVVNRVDLAAVRRTTDTEA</sequence>
<accession>G0EEF1</accession>
<protein>
    <submittedName>
        <fullName evidence="1">Uncharacterized protein</fullName>
    </submittedName>
</protein>
<gene>
    <name evidence="1" type="ordered locus">Pyrfu_0120</name>
</gene>
<dbReference type="eggNOG" id="arCOG13730">
    <property type="taxonomic scope" value="Archaea"/>
</dbReference>
<evidence type="ECO:0000313" key="2">
    <source>
        <dbReference type="Proteomes" id="UP000001037"/>
    </source>
</evidence>
<dbReference type="RefSeq" id="WP_014025669.1">
    <property type="nucleotide sequence ID" value="NC_015931.1"/>
</dbReference>
<evidence type="ECO:0000313" key="1">
    <source>
        <dbReference type="EMBL" id="AEM37992.1"/>
    </source>
</evidence>
<dbReference type="AlphaFoldDB" id="G0EEF1"/>
<dbReference type="EMBL" id="CP002838">
    <property type="protein sequence ID" value="AEM37992.1"/>
    <property type="molecule type" value="Genomic_DNA"/>
</dbReference>